<name>W0RRZ9_9BACT</name>
<organism evidence="3 4">
    <name type="scientific">Gemmatirosa kalamazoonensis</name>
    <dbReference type="NCBI Taxonomy" id="861299"/>
    <lineage>
        <taxon>Bacteria</taxon>
        <taxon>Pseudomonadati</taxon>
        <taxon>Gemmatimonadota</taxon>
        <taxon>Gemmatimonadia</taxon>
        <taxon>Gemmatimonadales</taxon>
        <taxon>Gemmatimonadaceae</taxon>
        <taxon>Gemmatirosa</taxon>
    </lineage>
</organism>
<gene>
    <name evidence="3" type="ORF">J421_6209</name>
</gene>
<evidence type="ECO:0000259" key="2">
    <source>
        <dbReference type="Pfam" id="PF04389"/>
    </source>
</evidence>
<dbReference type="AlphaFoldDB" id="W0RRZ9"/>
<dbReference type="Pfam" id="PF04389">
    <property type="entry name" value="Peptidase_M28"/>
    <property type="match status" value="1"/>
</dbReference>
<evidence type="ECO:0000313" key="3">
    <source>
        <dbReference type="EMBL" id="AHG93744.1"/>
    </source>
</evidence>
<dbReference type="Gene3D" id="3.40.630.10">
    <property type="entry name" value="Zn peptidases"/>
    <property type="match status" value="1"/>
</dbReference>
<dbReference type="HOGENOM" id="CLU_019932_2_0_0"/>
<feature type="chain" id="PRO_5004795897" evidence="1">
    <location>
        <begin position="23"/>
        <end position="573"/>
    </location>
</feature>
<sequence length="573" mass="61903">MRFHRLCPALALSALLAVPLRAQPTERPRTHAPRPTTAAIDTADLMTRLYIVSDDSMLGREAGRRGDTKVEEYLAREAARLGLRPAGENGTYFQTIPLLVRGPDSTGMLVAGADTLRVGRDLYPMPRLGSQPFLGGQPFGGTFDGRDVATVYGGRIGAETLPVDAARGKLVIFAAPANAAGQPLAAFWQRDNLARYAGAAAGVAVAVYDGAMPNGAPAFLRVARDVYDDRARPWPVTLTALALSTAAAERLLGAPLASLAVGAGGRSVSGRVGFVDRPTETPARNVVAVMPGRDPKLANTYVAVGAHHDHVGLTPRPLDHDSIRAFNAVVRPRGADDPPRAATPEQMARVRTILDSLRRLHPPRADSVSNGADDDGSGTVLALEIAESLARAPARPRWSILFVWHTAEEKGLYGAQYFGDHPTVPRDSIIAQVNMDQMGRGDPEDAPPGGPNALVVIGSRRLSTELGDLAERVNARHGFTFDYEFDRDGDPTNAYCRSDHYMYARHGIPIAFFSAAAWYRDYHMVSDEPQYIAYARMARIGNYVRDFVETLANLDHRPVVDKPKPDPNGTCQQ</sequence>
<geneLocation type="plasmid" evidence="3 4">
    <name>2</name>
</geneLocation>
<dbReference type="SUPFAM" id="SSF53187">
    <property type="entry name" value="Zn-dependent exopeptidases"/>
    <property type="match status" value="1"/>
</dbReference>
<dbReference type="InParanoid" id="W0RRZ9"/>
<reference evidence="3 4" key="1">
    <citation type="journal article" date="2014" name="Genome Announc.">
        <title>Genome Sequence and Methylome of Soil Bacterium Gemmatirosa kalamazoonensis KBS708T, a Member of the Rarely Cultivated Gemmatimonadetes Phylum.</title>
        <authorList>
            <person name="Debruyn J.M."/>
            <person name="Radosevich M."/>
            <person name="Wommack K.E."/>
            <person name="Polson S.W."/>
            <person name="Hauser L.J."/>
            <person name="Fawaz M.N."/>
            <person name="Korlach J."/>
            <person name="Tsai Y.C."/>
        </authorList>
    </citation>
    <scope>NUCLEOTIDE SEQUENCE [LARGE SCALE GENOMIC DNA]</scope>
    <source>
        <strain evidence="3 4">KBS708</strain>
        <plasmid evidence="4">Plasmid 2</plasmid>
    </source>
</reference>
<dbReference type="OrthoDB" id="233977at2"/>
<accession>W0RRZ9</accession>
<dbReference type="EMBL" id="CP007130">
    <property type="protein sequence ID" value="AHG93744.1"/>
    <property type="molecule type" value="Genomic_DNA"/>
</dbReference>
<keyword evidence="1" id="KW-0732">Signal</keyword>
<dbReference type="PANTHER" id="PTHR12147">
    <property type="entry name" value="METALLOPEPTIDASE M28 FAMILY MEMBER"/>
    <property type="match status" value="1"/>
</dbReference>
<keyword evidence="4" id="KW-1185">Reference proteome</keyword>
<evidence type="ECO:0000256" key="1">
    <source>
        <dbReference type="SAM" id="SignalP"/>
    </source>
</evidence>
<dbReference type="GO" id="GO:0006508">
    <property type="term" value="P:proteolysis"/>
    <property type="evidence" value="ECO:0007669"/>
    <property type="project" value="InterPro"/>
</dbReference>
<dbReference type="Proteomes" id="UP000019151">
    <property type="component" value="Plasmid 2"/>
</dbReference>
<dbReference type="GO" id="GO:0008235">
    <property type="term" value="F:metalloexopeptidase activity"/>
    <property type="evidence" value="ECO:0007669"/>
    <property type="project" value="InterPro"/>
</dbReference>
<feature type="domain" description="Peptidase M28" evidence="2">
    <location>
        <begin position="367"/>
        <end position="547"/>
    </location>
</feature>
<dbReference type="InterPro" id="IPR007484">
    <property type="entry name" value="Peptidase_M28"/>
</dbReference>
<protein>
    <submittedName>
        <fullName evidence="3">Peptidase M28</fullName>
    </submittedName>
</protein>
<dbReference type="PANTHER" id="PTHR12147:SF26">
    <property type="entry name" value="PEPTIDASE M28 DOMAIN-CONTAINING PROTEIN"/>
    <property type="match status" value="1"/>
</dbReference>
<dbReference type="InterPro" id="IPR045175">
    <property type="entry name" value="M28_fam"/>
</dbReference>
<evidence type="ECO:0000313" key="4">
    <source>
        <dbReference type="Proteomes" id="UP000019151"/>
    </source>
</evidence>
<keyword evidence="3" id="KW-0614">Plasmid</keyword>
<dbReference type="KEGG" id="gba:J421_6209"/>
<feature type="signal peptide" evidence="1">
    <location>
        <begin position="1"/>
        <end position="22"/>
    </location>
</feature>
<dbReference type="eggNOG" id="COG2234">
    <property type="taxonomic scope" value="Bacteria"/>
</dbReference>
<proteinExistence type="predicted"/>
<dbReference type="RefSeq" id="WP_025415036.1">
    <property type="nucleotide sequence ID" value="NZ_CP007130.1"/>
</dbReference>